<sequence>MKNLGFYNGKIDELENMQVPMLDRACYFGDGVYDASYANNHTIFALQDHLNRFYNSAKLLNINIPYEKEELQYLLIELVNKVDSPTQFVYWQVSRGTGIRNHIYPEGMKGNLWVMITPKPLADPNKEMSVVTMEDTRFFYNNIKTINLIPAVMYSTDAHSQGFDECILHRGPDRVTECAHSNVSILKDGCFITAPCDEYILPGIARKHLLEACTALNIPYEEKVYSLQELFDADEIIVSSSTHICRRVKMVDGKPFVGKDSSTFKKLQDYVFTEFYDYTNAKRID</sequence>
<proteinExistence type="inferred from homology"/>
<dbReference type="EMBL" id="VUMR01000125">
    <property type="protein sequence ID" value="MSS57281.1"/>
    <property type="molecule type" value="Genomic_DNA"/>
</dbReference>
<dbReference type="InterPro" id="IPR043132">
    <property type="entry name" value="BCAT-like_C"/>
</dbReference>
<dbReference type="GO" id="GO:0008483">
    <property type="term" value="F:transaminase activity"/>
    <property type="evidence" value="ECO:0007669"/>
    <property type="project" value="UniProtKB-KW"/>
</dbReference>
<keyword evidence="3" id="KW-0663">Pyridoxal phosphate</keyword>
<dbReference type="AlphaFoldDB" id="A0A6N7VHJ9"/>
<comment type="cofactor">
    <cofactor evidence="1">
        <name>pyridoxal 5'-phosphate</name>
        <dbReference type="ChEBI" id="CHEBI:597326"/>
    </cofactor>
</comment>
<evidence type="ECO:0000256" key="3">
    <source>
        <dbReference type="ARBA" id="ARBA00022898"/>
    </source>
</evidence>
<evidence type="ECO:0000256" key="1">
    <source>
        <dbReference type="ARBA" id="ARBA00001933"/>
    </source>
</evidence>
<keyword evidence="5" id="KW-1185">Reference proteome</keyword>
<dbReference type="PANTHER" id="PTHR42743:SF11">
    <property type="entry name" value="AMINODEOXYCHORISMATE LYASE"/>
    <property type="match status" value="1"/>
</dbReference>
<comment type="similarity">
    <text evidence="2">Belongs to the class-IV pyridoxal-phosphate-dependent aminotransferase family.</text>
</comment>
<evidence type="ECO:0000256" key="2">
    <source>
        <dbReference type="ARBA" id="ARBA00009320"/>
    </source>
</evidence>
<dbReference type="GO" id="GO:0008652">
    <property type="term" value="P:amino acid biosynthetic process"/>
    <property type="evidence" value="ECO:0007669"/>
    <property type="project" value="UniProtKB-ARBA"/>
</dbReference>
<dbReference type="SUPFAM" id="SSF56752">
    <property type="entry name" value="D-aminoacid aminotransferase-like PLP-dependent enzymes"/>
    <property type="match status" value="1"/>
</dbReference>
<dbReference type="InterPro" id="IPR036038">
    <property type="entry name" value="Aminotransferase-like"/>
</dbReference>
<reference evidence="4 5" key="1">
    <citation type="submission" date="2019-08" db="EMBL/GenBank/DDBJ databases">
        <title>In-depth cultivation of the pig gut microbiome towards novel bacterial diversity and tailored functional studies.</title>
        <authorList>
            <person name="Wylensek D."/>
            <person name="Hitch T.C.A."/>
            <person name="Clavel T."/>
        </authorList>
    </citation>
    <scope>NUCLEOTIDE SEQUENCE [LARGE SCALE GENOMIC DNA]</scope>
    <source>
        <strain evidence="4 5">LKV-472-APC-3</strain>
    </source>
</reference>
<dbReference type="Pfam" id="PF01063">
    <property type="entry name" value="Aminotran_4"/>
    <property type="match status" value="1"/>
</dbReference>
<comment type="caution">
    <text evidence="4">The sequence shown here is derived from an EMBL/GenBank/DDBJ whole genome shotgun (WGS) entry which is preliminary data.</text>
</comment>
<dbReference type="Gene3D" id="3.30.470.10">
    <property type="match status" value="1"/>
</dbReference>
<gene>
    <name evidence="4" type="ORF">FYJ55_10610</name>
</gene>
<dbReference type="Proteomes" id="UP000434241">
    <property type="component" value="Unassembled WGS sequence"/>
</dbReference>
<dbReference type="InterPro" id="IPR001544">
    <property type="entry name" value="Aminotrans_IV"/>
</dbReference>
<evidence type="ECO:0000313" key="4">
    <source>
        <dbReference type="EMBL" id="MSS57281.1"/>
    </source>
</evidence>
<dbReference type="InterPro" id="IPR050571">
    <property type="entry name" value="Class-IV_PLP-Dep_Aminotrnsfr"/>
</dbReference>
<organism evidence="4 5">
    <name type="scientific">Holdemanella porci</name>
    <dbReference type="NCBI Taxonomy" id="2652276"/>
    <lineage>
        <taxon>Bacteria</taxon>
        <taxon>Bacillati</taxon>
        <taxon>Bacillota</taxon>
        <taxon>Erysipelotrichia</taxon>
        <taxon>Erysipelotrichales</taxon>
        <taxon>Erysipelotrichaceae</taxon>
        <taxon>Holdemanella</taxon>
    </lineage>
</organism>
<dbReference type="GO" id="GO:0046394">
    <property type="term" value="P:carboxylic acid biosynthetic process"/>
    <property type="evidence" value="ECO:0007669"/>
    <property type="project" value="UniProtKB-ARBA"/>
</dbReference>
<dbReference type="FunFam" id="3.20.10.10:FF:000002">
    <property type="entry name" value="D-alanine aminotransferase"/>
    <property type="match status" value="1"/>
</dbReference>
<dbReference type="PANTHER" id="PTHR42743">
    <property type="entry name" value="AMINO-ACID AMINOTRANSFERASE"/>
    <property type="match status" value="1"/>
</dbReference>
<keyword evidence="4" id="KW-0032">Aminotransferase</keyword>
<protein>
    <submittedName>
        <fullName evidence="4">D-amino acid aminotransferase</fullName>
    </submittedName>
</protein>
<evidence type="ECO:0000313" key="5">
    <source>
        <dbReference type="Proteomes" id="UP000434241"/>
    </source>
</evidence>
<dbReference type="GeneID" id="93159733"/>
<keyword evidence="4" id="KW-0808">Transferase</keyword>
<name>A0A6N7VHJ9_9FIRM</name>
<dbReference type="Gene3D" id="3.20.10.10">
    <property type="entry name" value="D-amino Acid Aminotransferase, subunit A, domain 2"/>
    <property type="match status" value="1"/>
</dbReference>
<accession>A0A6N7VHJ9</accession>
<dbReference type="InterPro" id="IPR043131">
    <property type="entry name" value="BCAT-like_N"/>
</dbReference>
<dbReference type="RefSeq" id="WP_154556804.1">
    <property type="nucleotide sequence ID" value="NZ_VUMR01000125.1"/>
</dbReference>